<evidence type="ECO:0000313" key="3">
    <source>
        <dbReference type="Proteomes" id="UP001418796"/>
    </source>
</evidence>
<keyword evidence="1" id="KW-0812">Transmembrane</keyword>
<evidence type="ECO:0000256" key="1">
    <source>
        <dbReference type="SAM" id="Phobius"/>
    </source>
</evidence>
<evidence type="ECO:0008006" key="4">
    <source>
        <dbReference type="Google" id="ProtNLM"/>
    </source>
</evidence>
<dbReference type="RefSeq" id="WP_343131551.1">
    <property type="nucleotide sequence ID" value="NZ_JBCITK010000001.1"/>
</dbReference>
<keyword evidence="3" id="KW-1185">Reference proteome</keyword>
<comment type="caution">
    <text evidence="2">The sequence shown here is derived from an EMBL/GenBank/DDBJ whole genome shotgun (WGS) entry which is preliminary data.</text>
</comment>
<name>A0ABU9VLZ5_9BACI</name>
<organism evidence="2 3">
    <name type="scientific">Alkalicoccobacillus gibsonii</name>
    <dbReference type="NCBI Taxonomy" id="79881"/>
    <lineage>
        <taxon>Bacteria</taxon>
        <taxon>Bacillati</taxon>
        <taxon>Bacillota</taxon>
        <taxon>Bacilli</taxon>
        <taxon>Bacillales</taxon>
        <taxon>Bacillaceae</taxon>
        <taxon>Alkalicoccobacillus</taxon>
    </lineage>
</organism>
<reference evidence="2 3" key="1">
    <citation type="submission" date="2024-03" db="EMBL/GenBank/DDBJ databases">
        <title>Bacilli Hybrid Assemblies.</title>
        <authorList>
            <person name="Kovac J."/>
        </authorList>
    </citation>
    <scope>NUCLEOTIDE SEQUENCE [LARGE SCALE GENOMIC DNA]</scope>
    <source>
        <strain evidence="2 3">FSL R7-0666</strain>
    </source>
</reference>
<dbReference type="Proteomes" id="UP001418796">
    <property type="component" value="Unassembled WGS sequence"/>
</dbReference>
<feature type="transmembrane region" description="Helical" evidence="1">
    <location>
        <begin position="26"/>
        <end position="43"/>
    </location>
</feature>
<feature type="transmembrane region" description="Helical" evidence="1">
    <location>
        <begin position="55"/>
        <end position="73"/>
    </location>
</feature>
<keyword evidence="1" id="KW-1133">Transmembrane helix</keyword>
<accession>A0ABU9VLZ5</accession>
<evidence type="ECO:0000313" key="2">
    <source>
        <dbReference type="EMBL" id="MEN0644930.1"/>
    </source>
</evidence>
<protein>
    <recommendedName>
        <fullName evidence="4">DUF3953 domain-containing protein</fullName>
    </recommendedName>
</protein>
<sequence>MYLLTVITTALSLICAIVLWNTPNTFTIVFTPLVVLSLFLSLINKKHKVSLLSSNIFLFFFILTIFFFRYIFFANP</sequence>
<proteinExistence type="predicted"/>
<gene>
    <name evidence="2" type="ORF">MKY91_17375</name>
</gene>
<dbReference type="EMBL" id="JBCITK010000001">
    <property type="protein sequence ID" value="MEN0644930.1"/>
    <property type="molecule type" value="Genomic_DNA"/>
</dbReference>
<keyword evidence="1" id="KW-0472">Membrane</keyword>